<comment type="caution">
    <text evidence="1">The sequence shown here is derived from an EMBL/GenBank/DDBJ whole genome shotgun (WGS) entry which is preliminary data.</text>
</comment>
<gene>
    <name evidence="1" type="ORF">A3SI_14499</name>
</gene>
<reference evidence="1 2" key="1">
    <citation type="submission" date="2012-05" db="EMBL/GenBank/DDBJ databases">
        <title>Genome sequence of Nitritalea halalkaliphila LW7.</title>
        <authorList>
            <person name="Jangir P.K."/>
            <person name="Singh A."/>
            <person name="Shivaji S."/>
            <person name="Sharma R."/>
        </authorList>
    </citation>
    <scope>NUCLEOTIDE SEQUENCE [LARGE SCALE GENOMIC DNA]</scope>
    <source>
        <strain evidence="1 2">LW7</strain>
    </source>
</reference>
<evidence type="ECO:0000313" key="2">
    <source>
        <dbReference type="Proteomes" id="UP000005551"/>
    </source>
</evidence>
<accession>I5BZQ3</accession>
<dbReference type="EMBL" id="AJYA01000035">
    <property type="protein sequence ID" value="EIM75055.1"/>
    <property type="molecule type" value="Genomic_DNA"/>
</dbReference>
<keyword evidence="2" id="KW-1185">Reference proteome</keyword>
<name>I5BZQ3_9BACT</name>
<dbReference type="AlphaFoldDB" id="I5BZQ3"/>
<protein>
    <submittedName>
        <fullName evidence="1">Uncharacterized protein</fullName>
    </submittedName>
</protein>
<organism evidence="1 2">
    <name type="scientific">Nitritalea halalkaliphila LW7</name>
    <dbReference type="NCBI Taxonomy" id="1189621"/>
    <lineage>
        <taxon>Bacteria</taxon>
        <taxon>Pseudomonadati</taxon>
        <taxon>Bacteroidota</taxon>
        <taxon>Cytophagia</taxon>
        <taxon>Cytophagales</taxon>
        <taxon>Cyclobacteriaceae</taxon>
        <taxon>Nitritalea</taxon>
    </lineage>
</organism>
<evidence type="ECO:0000313" key="1">
    <source>
        <dbReference type="EMBL" id="EIM75055.1"/>
    </source>
</evidence>
<proteinExistence type="predicted"/>
<sequence>MVYKENLKQTHIFVLALGPEQGDVKGLLAELEEFNRLYFEASRLRSGNMSLTSDQVIVLISPFNNAATGLEYLDRLKEFQENSSFLTKEELANSFIISLENFQQLNRRKDLHEYLRFYKRAYSF</sequence>
<dbReference type="Proteomes" id="UP000005551">
    <property type="component" value="Unassembled WGS sequence"/>
</dbReference>
<dbReference type="STRING" id="1189621.A3SI_14499"/>